<proteinExistence type="predicted"/>
<dbReference type="PANTHER" id="PTHR38831">
    <property type="entry name" value="TYPE II SECRETION SYSTEM PROTEIN K"/>
    <property type="match status" value="1"/>
</dbReference>
<dbReference type="NCBIfam" id="NF037980">
    <property type="entry name" value="T2SS_GspK"/>
    <property type="match status" value="1"/>
</dbReference>
<keyword evidence="1" id="KW-0472">Membrane</keyword>
<dbReference type="InterPro" id="IPR005628">
    <property type="entry name" value="GspK"/>
</dbReference>
<dbReference type="AlphaFoldDB" id="A0A1J5R9V7"/>
<dbReference type="PANTHER" id="PTHR38831:SF1">
    <property type="entry name" value="TYPE II SECRETION SYSTEM PROTEIN K-RELATED"/>
    <property type="match status" value="1"/>
</dbReference>
<dbReference type="Gene3D" id="3.30.1300.30">
    <property type="entry name" value="GSPII I/J protein-like"/>
    <property type="match status" value="1"/>
</dbReference>
<dbReference type="GO" id="GO:0016020">
    <property type="term" value="C:membrane"/>
    <property type="evidence" value="ECO:0007669"/>
    <property type="project" value="InterPro"/>
</dbReference>
<dbReference type="InterPro" id="IPR045584">
    <property type="entry name" value="Pilin-like"/>
</dbReference>
<feature type="transmembrane region" description="Helical" evidence="1">
    <location>
        <begin position="20"/>
        <end position="40"/>
    </location>
</feature>
<keyword evidence="1" id="KW-0812">Transmembrane</keyword>
<sequence length="323" mass="34188">MTAGYRRAAPGGEQHQRGAALITALLVAALAAVMVSGMLWQQWSMISREQAAREAAQARWLLRGALDWSRLILREAQATSQVTYLGQPWSVPLADASLGTFLAAGRGAAGNLANTWLEGRIVDSQSKFNLFNLAPQGKPVDTAVHTLQRLEAQLGIAPTVGDAIVQGIAAANAGAASNSPDAPLPLRALSDLARLSPQVAQALPTLQPYVTLLPVATPVNANTAPAPVLAATLDIAPDAAARLVQTRKQKYFDSVNAVIQSLGPTSSTSTPDISVNSSFFEATARIRIGHFEYAERALLQRVGQGVLLLRVERVPSWTARPPS</sequence>
<dbReference type="PIRSF" id="PIRSF002786">
    <property type="entry name" value="XcpX"/>
    <property type="match status" value="1"/>
</dbReference>
<feature type="domain" description="T2SS protein K second SAM-like" evidence="2">
    <location>
        <begin position="219"/>
        <end position="266"/>
    </location>
</feature>
<name>A0A1J5R9V7_9ZZZZ</name>
<comment type="caution">
    <text evidence="3">The sequence shown here is derived from an EMBL/GenBank/DDBJ whole genome shotgun (WGS) entry which is preliminary data.</text>
</comment>
<dbReference type="EMBL" id="MLJW01000356">
    <property type="protein sequence ID" value="OIQ88823.1"/>
    <property type="molecule type" value="Genomic_DNA"/>
</dbReference>
<accession>A0A1J5R9V7</accession>
<dbReference type="GO" id="GO:0009306">
    <property type="term" value="P:protein secretion"/>
    <property type="evidence" value="ECO:0007669"/>
    <property type="project" value="InterPro"/>
</dbReference>
<dbReference type="SUPFAM" id="SSF54523">
    <property type="entry name" value="Pili subunits"/>
    <property type="match status" value="1"/>
</dbReference>
<dbReference type="Pfam" id="PF03934">
    <property type="entry name" value="T2SSK"/>
    <property type="match status" value="1"/>
</dbReference>
<reference evidence="3" key="1">
    <citation type="submission" date="2016-10" db="EMBL/GenBank/DDBJ databases">
        <title>Sequence of Gallionella enrichment culture.</title>
        <authorList>
            <person name="Poehlein A."/>
            <person name="Muehling M."/>
            <person name="Daniel R."/>
        </authorList>
    </citation>
    <scope>NUCLEOTIDE SEQUENCE</scope>
</reference>
<dbReference type="InterPro" id="IPR049179">
    <property type="entry name" value="T2SSK_SAM-like_2nd"/>
</dbReference>
<organism evidence="3">
    <name type="scientific">mine drainage metagenome</name>
    <dbReference type="NCBI Taxonomy" id="410659"/>
    <lineage>
        <taxon>unclassified sequences</taxon>
        <taxon>metagenomes</taxon>
        <taxon>ecological metagenomes</taxon>
    </lineage>
</organism>
<protein>
    <submittedName>
        <fullName evidence="3">General secretion pathway protein K</fullName>
    </submittedName>
</protein>
<evidence type="ECO:0000259" key="2">
    <source>
        <dbReference type="Pfam" id="PF03934"/>
    </source>
</evidence>
<gene>
    <name evidence="3" type="ORF">GALL_292960</name>
</gene>
<evidence type="ECO:0000313" key="3">
    <source>
        <dbReference type="EMBL" id="OIQ88823.1"/>
    </source>
</evidence>
<evidence type="ECO:0000256" key="1">
    <source>
        <dbReference type="SAM" id="Phobius"/>
    </source>
</evidence>
<keyword evidence="1" id="KW-1133">Transmembrane helix</keyword>